<organism evidence="1 2">
    <name type="scientific">Gossypium arboreum</name>
    <name type="common">Tree cotton</name>
    <name type="synonym">Gossypium nanking</name>
    <dbReference type="NCBI Taxonomy" id="29729"/>
    <lineage>
        <taxon>Eukaryota</taxon>
        <taxon>Viridiplantae</taxon>
        <taxon>Streptophyta</taxon>
        <taxon>Embryophyta</taxon>
        <taxon>Tracheophyta</taxon>
        <taxon>Spermatophyta</taxon>
        <taxon>Magnoliopsida</taxon>
        <taxon>eudicotyledons</taxon>
        <taxon>Gunneridae</taxon>
        <taxon>Pentapetalae</taxon>
        <taxon>rosids</taxon>
        <taxon>malvids</taxon>
        <taxon>Malvales</taxon>
        <taxon>Malvaceae</taxon>
        <taxon>Malvoideae</taxon>
        <taxon>Gossypium</taxon>
    </lineage>
</organism>
<accession>A0A0B0NRJ9</accession>
<gene>
    <name evidence="1" type="ORF">F383_05013</name>
</gene>
<evidence type="ECO:0000313" key="2">
    <source>
        <dbReference type="Proteomes" id="UP000032142"/>
    </source>
</evidence>
<dbReference type="Proteomes" id="UP000032142">
    <property type="component" value="Unassembled WGS sequence"/>
</dbReference>
<dbReference type="AlphaFoldDB" id="A0A0B0NRJ9"/>
<proteinExistence type="predicted"/>
<sequence>MKDIVAIRSSGIIEDCHHTIEPYFVLMIVWRTLNGWQIGLVNGLFLPTRAETRMCVSAVLLEGHFVSLGRPHDRTYEHVLGRVAKSVSTTG</sequence>
<keyword evidence="2" id="KW-1185">Reference proteome</keyword>
<name>A0A0B0NRJ9_GOSAR</name>
<reference evidence="2" key="1">
    <citation type="submission" date="2014-09" db="EMBL/GenBank/DDBJ databases">
        <authorList>
            <person name="Mudge J."/>
            <person name="Ramaraj T."/>
            <person name="Lindquist I.E."/>
            <person name="Bharti A.K."/>
            <person name="Sundararajan A."/>
            <person name="Cameron C.T."/>
            <person name="Woodward J.E."/>
            <person name="May G.D."/>
            <person name="Brubaker C."/>
            <person name="Broadhvest J."/>
            <person name="Wilkins T.A."/>
        </authorList>
    </citation>
    <scope>NUCLEOTIDE SEQUENCE</scope>
    <source>
        <strain evidence="2">cv. AKA8401</strain>
    </source>
</reference>
<protein>
    <submittedName>
        <fullName evidence="1">Uncharacterized protein</fullName>
    </submittedName>
</protein>
<evidence type="ECO:0000313" key="1">
    <source>
        <dbReference type="EMBL" id="KHG15262.1"/>
    </source>
</evidence>
<dbReference type="EMBL" id="KN403311">
    <property type="protein sequence ID" value="KHG15262.1"/>
    <property type="molecule type" value="Genomic_DNA"/>
</dbReference>